<proteinExistence type="predicted"/>
<dbReference type="EMBL" id="JADNRY010000405">
    <property type="protein sequence ID" value="KAF9056948.1"/>
    <property type="molecule type" value="Genomic_DNA"/>
</dbReference>
<comment type="caution">
    <text evidence="2">The sequence shown here is derived from an EMBL/GenBank/DDBJ whole genome shotgun (WGS) entry which is preliminary data.</text>
</comment>
<gene>
    <name evidence="2" type="ORF">BDP27DRAFT_1510928</name>
</gene>
<evidence type="ECO:0000256" key="1">
    <source>
        <dbReference type="SAM" id="MobiDB-lite"/>
    </source>
</evidence>
<keyword evidence="3" id="KW-1185">Reference proteome</keyword>
<evidence type="ECO:0000313" key="3">
    <source>
        <dbReference type="Proteomes" id="UP000772434"/>
    </source>
</evidence>
<reference evidence="2" key="1">
    <citation type="submission" date="2020-11" db="EMBL/GenBank/DDBJ databases">
        <authorList>
            <consortium name="DOE Joint Genome Institute"/>
            <person name="Ahrendt S."/>
            <person name="Riley R."/>
            <person name="Andreopoulos W."/>
            <person name="Labutti K."/>
            <person name="Pangilinan J."/>
            <person name="Ruiz-Duenas F.J."/>
            <person name="Barrasa J.M."/>
            <person name="Sanchez-Garcia M."/>
            <person name="Camarero S."/>
            <person name="Miyauchi S."/>
            <person name="Serrano A."/>
            <person name="Linde D."/>
            <person name="Babiker R."/>
            <person name="Drula E."/>
            <person name="Ayuso-Fernandez I."/>
            <person name="Pacheco R."/>
            <person name="Padilla G."/>
            <person name="Ferreira P."/>
            <person name="Barriuso J."/>
            <person name="Kellner H."/>
            <person name="Castanera R."/>
            <person name="Alfaro M."/>
            <person name="Ramirez L."/>
            <person name="Pisabarro A.G."/>
            <person name="Kuo A."/>
            <person name="Tritt A."/>
            <person name="Lipzen A."/>
            <person name="He G."/>
            <person name="Yan M."/>
            <person name="Ng V."/>
            <person name="Cullen D."/>
            <person name="Martin F."/>
            <person name="Rosso M.-N."/>
            <person name="Henrissat B."/>
            <person name="Hibbett D."/>
            <person name="Martinez A.T."/>
            <person name="Grigoriev I.V."/>
        </authorList>
    </citation>
    <scope>NUCLEOTIDE SEQUENCE</scope>
    <source>
        <strain evidence="2">AH 40177</strain>
    </source>
</reference>
<name>A0A9P5P7G6_9AGAR</name>
<dbReference type="AlphaFoldDB" id="A0A9P5P7G6"/>
<organism evidence="2 3">
    <name type="scientific">Rhodocollybia butyracea</name>
    <dbReference type="NCBI Taxonomy" id="206335"/>
    <lineage>
        <taxon>Eukaryota</taxon>
        <taxon>Fungi</taxon>
        <taxon>Dikarya</taxon>
        <taxon>Basidiomycota</taxon>
        <taxon>Agaricomycotina</taxon>
        <taxon>Agaricomycetes</taxon>
        <taxon>Agaricomycetidae</taxon>
        <taxon>Agaricales</taxon>
        <taxon>Marasmiineae</taxon>
        <taxon>Omphalotaceae</taxon>
        <taxon>Rhodocollybia</taxon>
    </lineage>
</organism>
<sequence>MAYFTFASTDALVDSDTGHDKSETDMEQESITKPTNENISLLWALQRNSAVQDWDEDSSQIREVSTDCILRHQRTPREVIIPLVKDSAFFELLSTAIHSLSNRPSSLSADFTETLEMVSRKISDSARPVSVHKIKFKPHSAPLHPVPFVFHQRLHNARYINSKAFESLYEAHAGEQSIQESEKRLKLFVEQVSSRGSAINGNSSSSRATKHFNPF</sequence>
<protein>
    <submittedName>
        <fullName evidence="2">Uncharacterized protein</fullName>
    </submittedName>
</protein>
<feature type="region of interest" description="Disordered" evidence="1">
    <location>
        <begin position="14"/>
        <end position="33"/>
    </location>
</feature>
<feature type="region of interest" description="Disordered" evidence="1">
    <location>
        <begin position="196"/>
        <end position="215"/>
    </location>
</feature>
<feature type="compositionally biased region" description="Polar residues" evidence="1">
    <location>
        <begin position="196"/>
        <end position="207"/>
    </location>
</feature>
<dbReference type="OrthoDB" id="5588846at2759"/>
<dbReference type="Proteomes" id="UP000772434">
    <property type="component" value="Unassembled WGS sequence"/>
</dbReference>
<evidence type="ECO:0000313" key="2">
    <source>
        <dbReference type="EMBL" id="KAF9056948.1"/>
    </source>
</evidence>
<accession>A0A9P5P7G6</accession>